<proteinExistence type="inferred from homology"/>
<keyword evidence="4" id="KW-0575">Peroxidase</keyword>
<dbReference type="Gene3D" id="3.40.30.10">
    <property type="entry name" value="Glutaredoxin"/>
    <property type="match status" value="1"/>
</dbReference>
<name>A0A1H5T7W2_9PROT</name>
<evidence type="ECO:0000256" key="14">
    <source>
        <dbReference type="SAM" id="Phobius"/>
    </source>
</evidence>
<keyword evidence="6" id="KW-0560">Oxidoreductase</keyword>
<dbReference type="OrthoDB" id="9812811at2"/>
<keyword evidence="14" id="KW-0812">Transmembrane</keyword>
<dbReference type="InterPro" id="IPR024706">
    <property type="entry name" value="Peroxiredoxin_AhpC-typ"/>
</dbReference>
<evidence type="ECO:0000256" key="2">
    <source>
        <dbReference type="ARBA" id="ARBA00011245"/>
    </source>
</evidence>
<evidence type="ECO:0000256" key="8">
    <source>
        <dbReference type="ARBA" id="ARBA00023284"/>
    </source>
</evidence>
<reference evidence="16 17" key="1">
    <citation type="submission" date="2016-10" db="EMBL/GenBank/DDBJ databases">
        <authorList>
            <person name="de Groot N.N."/>
        </authorList>
    </citation>
    <scope>NUCLEOTIDE SEQUENCE [LARGE SCALE GENOMIC DNA]</scope>
    <source>
        <strain evidence="16 17">Nm13</strain>
    </source>
</reference>
<dbReference type="GO" id="GO:0008379">
    <property type="term" value="F:thioredoxin peroxidase activity"/>
    <property type="evidence" value="ECO:0007669"/>
    <property type="project" value="TreeGrafter"/>
</dbReference>
<evidence type="ECO:0000256" key="9">
    <source>
        <dbReference type="ARBA" id="ARBA00032824"/>
    </source>
</evidence>
<comment type="subunit">
    <text evidence="2">Monomer.</text>
</comment>
<dbReference type="PANTHER" id="PTHR42801:SF4">
    <property type="entry name" value="AHPC_TSA FAMILY PROTEIN"/>
    <property type="match status" value="1"/>
</dbReference>
<evidence type="ECO:0000256" key="11">
    <source>
        <dbReference type="ARBA" id="ARBA00042639"/>
    </source>
</evidence>
<evidence type="ECO:0000256" key="12">
    <source>
        <dbReference type="ARBA" id="ARBA00049091"/>
    </source>
</evidence>
<dbReference type="GO" id="GO:0045454">
    <property type="term" value="P:cell redox homeostasis"/>
    <property type="evidence" value="ECO:0007669"/>
    <property type="project" value="TreeGrafter"/>
</dbReference>
<keyword evidence="7" id="KW-1015">Disulfide bond</keyword>
<keyword evidence="14" id="KW-1133">Transmembrane helix</keyword>
<dbReference type="CDD" id="cd03017">
    <property type="entry name" value="PRX_BCP"/>
    <property type="match status" value="1"/>
</dbReference>
<dbReference type="InterPro" id="IPR013766">
    <property type="entry name" value="Thioredoxin_domain"/>
</dbReference>
<dbReference type="Proteomes" id="UP000236753">
    <property type="component" value="Unassembled WGS sequence"/>
</dbReference>
<evidence type="ECO:0000313" key="17">
    <source>
        <dbReference type="Proteomes" id="UP000236753"/>
    </source>
</evidence>
<dbReference type="Pfam" id="PF00578">
    <property type="entry name" value="AhpC-TSA"/>
    <property type="match status" value="1"/>
</dbReference>
<organism evidence="16 17">
    <name type="scientific">Nitrosomonas ureae</name>
    <dbReference type="NCBI Taxonomy" id="44577"/>
    <lineage>
        <taxon>Bacteria</taxon>
        <taxon>Pseudomonadati</taxon>
        <taxon>Pseudomonadota</taxon>
        <taxon>Betaproteobacteria</taxon>
        <taxon>Nitrosomonadales</taxon>
        <taxon>Nitrosomonadaceae</taxon>
        <taxon>Nitrosomonas</taxon>
    </lineage>
</organism>
<evidence type="ECO:0000256" key="1">
    <source>
        <dbReference type="ARBA" id="ARBA00003330"/>
    </source>
</evidence>
<dbReference type="PROSITE" id="PS51352">
    <property type="entry name" value="THIOREDOXIN_2"/>
    <property type="match status" value="1"/>
</dbReference>
<dbReference type="SUPFAM" id="SSF52833">
    <property type="entry name" value="Thioredoxin-like"/>
    <property type="match status" value="1"/>
</dbReference>
<dbReference type="InterPro" id="IPR050924">
    <property type="entry name" value="Peroxiredoxin_BCP/PrxQ"/>
</dbReference>
<dbReference type="GO" id="GO:0005737">
    <property type="term" value="C:cytoplasm"/>
    <property type="evidence" value="ECO:0007669"/>
    <property type="project" value="TreeGrafter"/>
</dbReference>
<evidence type="ECO:0000256" key="5">
    <source>
        <dbReference type="ARBA" id="ARBA00022862"/>
    </source>
</evidence>
<evidence type="ECO:0000256" key="4">
    <source>
        <dbReference type="ARBA" id="ARBA00022559"/>
    </source>
</evidence>
<evidence type="ECO:0000256" key="7">
    <source>
        <dbReference type="ARBA" id="ARBA00023157"/>
    </source>
</evidence>
<dbReference type="EC" id="1.11.1.24" evidence="3"/>
<gene>
    <name evidence="16" type="ORF">SAMN05216334_10444</name>
</gene>
<comment type="function">
    <text evidence="1">Thiol-specific peroxidase that catalyzes the reduction of hydrogen peroxide and organic hydroperoxides to water and alcohols, respectively. Plays a role in cell protection against oxidative stress by detoxifying peroxides and as sensor of hydrogen peroxide-mediated signaling events.</text>
</comment>
<dbReference type="EMBL" id="FNUX01000004">
    <property type="protein sequence ID" value="SEF58879.1"/>
    <property type="molecule type" value="Genomic_DNA"/>
</dbReference>
<dbReference type="RefSeq" id="WP_103965714.1">
    <property type="nucleotide sequence ID" value="NZ_FNUX01000004.1"/>
</dbReference>
<evidence type="ECO:0000256" key="3">
    <source>
        <dbReference type="ARBA" id="ARBA00013017"/>
    </source>
</evidence>
<dbReference type="PANTHER" id="PTHR42801">
    <property type="entry name" value="THIOREDOXIN-DEPENDENT PEROXIDE REDUCTASE"/>
    <property type="match status" value="1"/>
</dbReference>
<dbReference type="GO" id="GO:0034599">
    <property type="term" value="P:cellular response to oxidative stress"/>
    <property type="evidence" value="ECO:0007669"/>
    <property type="project" value="TreeGrafter"/>
</dbReference>
<keyword evidence="14" id="KW-0472">Membrane</keyword>
<dbReference type="AlphaFoldDB" id="A0A1H5T7W2"/>
<keyword evidence="5" id="KW-0049">Antioxidant</keyword>
<protein>
    <recommendedName>
        <fullName evidence="3">thioredoxin-dependent peroxiredoxin</fullName>
        <ecNumber evidence="3">1.11.1.24</ecNumber>
    </recommendedName>
    <alternativeName>
        <fullName evidence="9">Thioredoxin peroxidase</fullName>
    </alternativeName>
    <alternativeName>
        <fullName evidence="11">Thioredoxin-dependent peroxiredoxin Bcp</fullName>
    </alternativeName>
</protein>
<sequence length="179" mass="20092">MEWLAIILSIIAVGFMFWFFSTTQKALKLGQPAPEFKLMDQFGKIHTLADFQGKWLALYFYPKDDTPGCTKQACTFRDSLQQLTELDAEVIGVSVDDTNSHAEFAQKFHLQFPLLADTTAETAARYYSLINLGIIKFARRNTFLIDPHGKIARMYLSASAAHNSSAVIADLKQLQAYSA</sequence>
<evidence type="ECO:0000256" key="13">
    <source>
        <dbReference type="PIRSR" id="PIRSR000239-1"/>
    </source>
</evidence>
<feature type="active site" description="Cysteine sulfenic acid (-SOH) intermediate; for peroxidase activity" evidence="13">
    <location>
        <position position="69"/>
    </location>
</feature>
<dbReference type="InterPro" id="IPR000866">
    <property type="entry name" value="AhpC/TSA"/>
</dbReference>
<evidence type="ECO:0000256" key="6">
    <source>
        <dbReference type="ARBA" id="ARBA00023002"/>
    </source>
</evidence>
<comment type="catalytic activity">
    <reaction evidence="12">
        <text>a hydroperoxide + [thioredoxin]-dithiol = an alcohol + [thioredoxin]-disulfide + H2O</text>
        <dbReference type="Rhea" id="RHEA:62620"/>
        <dbReference type="Rhea" id="RHEA-COMP:10698"/>
        <dbReference type="Rhea" id="RHEA-COMP:10700"/>
        <dbReference type="ChEBI" id="CHEBI:15377"/>
        <dbReference type="ChEBI" id="CHEBI:29950"/>
        <dbReference type="ChEBI" id="CHEBI:30879"/>
        <dbReference type="ChEBI" id="CHEBI:35924"/>
        <dbReference type="ChEBI" id="CHEBI:50058"/>
        <dbReference type="EC" id="1.11.1.24"/>
    </reaction>
</comment>
<dbReference type="FunFam" id="3.40.30.10:FF:000007">
    <property type="entry name" value="Thioredoxin-dependent thiol peroxidase"/>
    <property type="match status" value="1"/>
</dbReference>
<evidence type="ECO:0000259" key="15">
    <source>
        <dbReference type="PROSITE" id="PS51352"/>
    </source>
</evidence>
<dbReference type="InterPro" id="IPR036249">
    <property type="entry name" value="Thioredoxin-like_sf"/>
</dbReference>
<accession>A0A1H5T7W2</accession>
<feature type="domain" description="Thioredoxin" evidence="15">
    <location>
        <begin position="27"/>
        <end position="176"/>
    </location>
</feature>
<evidence type="ECO:0000256" key="10">
    <source>
        <dbReference type="ARBA" id="ARBA00038489"/>
    </source>
</evidence>
<dbReference type="PIRSF" id="PIRSF000239">
    <property type="entry name" value="AHPC"/>
    <property type="match status" value="1"/>
</dbReference>
<evidence type="ECO:0000313" key="16">
    <source>
        <dbReference type="EMBL" id="SEF58879.1"/>
    </source>
</evidence>
<feature type="transmembrane region" description="Helical" evidence="14">
    <location>
        <begin position="6"/>
        <end position="23"/>
    </location>
</feature>
<keyword evidence="8" id="KW-0676">Redox-active center</keyword>
<comment type="similarity">
    <text evidence="10">Belongs to the peroxiredoxin family. BCP/PrxQ subfamily.</text>
</comment>